<name>A0A6M3UXP2_PSEAI</name>
<dbReference type="Gene3D" id="3.40.1170.60">
    <property type="match status" value="1"/>
</dbReference>
<sequence>MPTYALVDCNNFYVSCERLFRPDLRAVPMVVLSNNDLRDCFR</sequence>
<dbReference type="Pfam" id="PF00817">
    <property type="entry name" value="IMS"/>
    <property type="match status" value="1"/>
</dbReference>
<dbReference type="GO" id="GO:0006281">
    <property type="term" value="P:DNA repair"/>
    <property type="evidence" value="ECO:0007669"/>
    <property type="project" value="InterPro"/>
</dbReference>
<proteinExistence type="predicted"/>
<dbReference type="PROSITE" id="PS50173">
    <property type="entry name" value="UMUC"/>
    <property type="match status" value="1"/>
</dbReference>
<evidence type="ECO:0000313" key="2">
    <source>
        <dbReference type="Proteomes" id="UP000644192"/>
    </source>
</evidence>
<dbReference type="InterPro" id="IPR001126">
    <property type="entry name" value="UmuC"/>
</dbReference>
<protein>
    <submittedName>
        <fullName evidence="1">Uncharacterized protein</fullName>
    </submittedName>
</protein>
<dbReference type="AlphaFoldDB" id="A0A6M3UXP2"/>
<evidence type="ECO:0000313" key="1">
    <source>
        <dbReference type="EMBL" id="MZZ17571.1"/>
    </source>
</evidence>
<dbReference type="Proteomes" id="UP000644192">
    <property type="component" value="Unassembled WGS sequence"/>
</dbReference>
<dbReference type="EMBL" id="WXZT01000054">
    <property type="protein sequence ID" value="MZZ17571.1"/>
    <property type="molecule type" value="Genomic_DNA"/>
</dbReference>
<comment type="caution">
    <text evidence="1">The sequence shown here is derived from an EMBL/GenBank/DDBJ whole genome shotgun (WGS) entry which is preliminary data.</text>
</comment>
<gene>
    <name evidence="1" type="ORF">GUL26_35520</name>
</gene>
<accession>A0A6M3UXP2</accession>
<organism evidence="1 2">
    <name type="scientific">Pseudomonas aeruginosa</name>
    <dbReference type="NCBI Taxonomy" id="287"/>
    <lineage>
        <taxon>Bacteria</taxon>
        <taxon>Pseudomonadati</taxon>
        <taxon>Pseudomonadota</taxon>
        <taxon>Gammaproteobacteria</taxon>
        <taxon>Pseudomonadales</taxon>
        <taxon>Pseudomonadaceae</taxon>
        <taxon>Pseudomonas</taxon>
    </lineage>
</organism>
<dbReference type="InterPro" id="IPR043502">
    <property type="entry name" value="DNA/RNA_pol_sf"/>
</dbReference>
<dbReference type="SUPFAM" id="SSF56672">
    <property type="entry name" value="DNA/RNA polymerases"/>
    <property type="match status" value="1"/>
</dbReference>
<reference evidence="1" key="1">
    <citation type="submission" date="2020-01" db="EMBL/GenBank/DDBJ databases">
        <title>Bacteria Cultured from War Wounds Associated with the Conflict in Eastern Ukraine.</title>
        <authorList>
            <person name="Snesrud E."/>
            <person name="Galac M.R."/>
            <person name="Mc Gann P."/>
            <person name="Valentine K."/>
            <person name="Viacheslav K."/>
        </authorList>
    </citation>
    <scope>NUCLEOTIDE SEQUENCE</scope>
    <source>
        <strain evidence="1">VNMU148</strain>
    </source>
</reference>